<feature type="modified residue" description="N5-methylglutamine" evidence="4">
    <location>
        <position position="257"/>
    </location>
</feature>
<evidence type="ECO:0000256" key="4">
    <source>
        <dbReference type="HAMAP-Rule" id="MF_00094"/>
    </source>
</evidence>
<comment type="PTM">
    <text evidence="4">Methylated by PrmC. Methylation increases the termination efficiency of RF2.</text>
</comment>
<dbReference type="Proteomes" id="UP000177165">
    <property type="component" value="Unassembled WGS sequence"/>
</dbReference>
<comment type="function">
    <text evidence="4">Peptide chain release factor 2 directs the termination of translation in response to the peptide chain termination codons UGA and UAA.</text>
</comment>
<keyword evidence="6" id="KW-0175">Coiled coil</keyword>
<keyword evidence="2 4" id="KW-0488">Methylation</keyword>
<feature type="domain" description="Prokaryotic-type class I peptide chain release factors" evidence="7">
    <location>
        <begin position="250"/>
        <end position="266"/>
    </location>
</feature>
<evidence type="ECO:0000256" key="5">
    <source>
        <dbReference type="NCBIfam" id="TIGR00020"/>
    </source>
</evidence>
<comment type="similarity">
    <text evidence="1 4">Belongs to the prokaryotic/mitochondrial release factor family.</text>
</comment>
<dbReference type="NCBIfam" id="TIGR00020">
    <property type="entry name" value="prfB"/>
    <property type="match status" value="1"/>
</dbReference>
<protein>
    <recommendedName>
        <fullName evidence="4 5">Peptide chain release factor 2</fullName>
        <shortName evidence="4">RF-2</shortName>
    </recommendedName>
</protein>
<keyword evidence="4" id="KW-0963">Cytoplasm</keyword>
<sequence>MKELRTAFQELQQRVQKTERLLHIEDKRAQLRALEVTMREPDFWRNQTEASETARLCDALSKELATWEQLKRDISESLELIELAEKENTQHVDSTQTVDALRTDLQEKLTNLSRQFADAEFLILLSSKHDASNALIAVHAGAGGVDAQDWAAMLFRMFLRFCERKGFQVRLLEKAEGQEAGLKRAVFEVVGRYAYGYLQSEHGVHRLVRISPFDAEAMRHTSFALVEVLPELEDIEVDVKAEDIRVDVFRSGGHGGQSVNTTDSAVRIVHIPTGITVVCQNERSQRQNRDMAMKYLKAKLHRLEQERQYQEKQQIRGAFTSAEWGNQIRSYVLQPYKLVKDHRTDYQETEPQQVLDGALDGFVEAYLRFRRAQQV</sequence>
<dbReference type="Pfam" id="PF03462">
    <property type="entry name" value="PCRF"/>
    <property type="match status" value="1"/>
</dbReference>
<dbReference type="SUPFAM" id="SSF75620">
    <property type="entry name" value="Release factor"/>
    <property type="match status" value="1"/>
</dbReference>
<dbReference type="SMART" id="SM00937">
    <property type="entry name" value="PCRF"/>
    <property type="match status" value="1"/>
</dbReference>
<dbReference type="Gene3D" id="3.30.160.20">
    <property type="match status" value="1"/>
</dbReference>
<dbReference type="GO" id="GO:0005737">
    <property type="term" value="C:cytoplasm"/>
    <property type="evidence" value="ECO:0007669"/>
    <property type="project" value="UniProtKB-SubCell"/>
</dbReference>
<dbReference type="InterPro" id="IPR000352">
    <property type="entry name" value="Pep_chain_release_fac_I"/>
</dbReference>
<dbReference type="InterPro" id="IPR004374">
    <property type="entry name" value="PrfB"/>
</dbReference>
<dbReference type="FunFam" id="3.30.160.20:FF:000004">
    <property type="entry name" value="Peptide chain release factor 1"/>
    <property type="match status" value="1"/>
</dbReference>
<accession>A0A1G2ATG3</accession>
<dbReference type="InterPro" id="IPR045853">
    <property type="entry name" value="Pep_chain_release_fac_I_sf"/>
</dbReference>
<proteinExistence type="inferred from homology"/>
<dbReference type="Pfam" id="PF00472">
    <property type="entry name" value="RF-1"/>
    <property type="match status" value="1"/>
</dbReference>
<evidence type="ECO:0000313" key="9">
    <source>
        <dbReference type="Proteomes" id="UP000177165"/>
    </source>
</evidence>
<dbReference type="AlphaFoldDB" id="A0A1G2ATG3"/>
<evidence type="ECO:0000313" key="8">
    <source>
        <dbReference type="EMBL" id="OGY79277.1"/>
    </source>
</evidence>
<evidence type="ECO:0000256" key="3">
    <source>
        <dbReference type="ARBA" id="ARBA00022917"/>
    </source>
</evidence>
<feature type="coiled-coil region" evidence="6">
    <location>
        <begin position="1"/>
        <end position="28"/>
    </location>
</feature>
<dbReference type="PROSITE" id="PS00745">
    <property type="entry name" value="RF_PROK_I"/>
    <property type="match status" value="1"/>
</dbReference>
<gene>
    <name evidence="4" type="primary">prfB</name>
    <name evidence="8" type="ORF">A3B74_00285</name>
</gene>
<dbReference type="EMBL" id="MHKB01000009">
    <property type="protein sequence ID" value="OGY79277.1"/>
    <property type="molecule type" value="Genomic_DNA"/>
</dbReference>
<evidence type="ECO:0000259" key="7">
    <source>
        <dbReference type="PROSITE" id="PS00745"/>
    </source>
</evidence>
<dbReference type="Gene3D" id="3.30.70.1660">
    <property type="match status" value="1"/>
</dbReference>
<dbReference type="GO" id="GO:0016149">
    <property type="term" value="F:translation release factor activity, codon specific"/>
    <property type="evidence" value="ECO:0007669"/>
    <property type="project" value="UniProtKB-UniRule"/>
</dbReference>
<name>A0A1G2ATG3_9BACT</name>
<dbReference type="PANTHER" id="PTHR43116:SF3">
    <property type="entry name" value="CLASS I PEPTIDE CHAIN RELEASE FACTOR"/>
    <property type="match status" value="1"/>
</dbReference>
<dbReference type="HAMAP" id="MF_00094">
    <property type="entry name" value="Rel_fac_2"/>
    <property type="match status" value="1"/>
</dbReference>
<evidence type="ECO:0000256" key="2">
    <source>
        <dbReference type="ARBA" id="ARBA00022481"/>
    </source>
</evidence>
<dbReference type="InterPro" id="IPR005139">
    <property type="entry name" value="PCRF"/>
</dbReference>
<comment type="subcellular location">
    <subcellularLocation>
        <location evidence="4">Cytoplasm</location>
    </subcellularLocation>
</comment>
<evidence type="ECO:0000256" key="6">
    <source>
        <dbReference type="SAM" id="Coils"/>
    </source>
</evidence>
<comment type="caution">
    <text evidence="8">The sequence shown here is derived from an EMBL/GenBank/DDBJ whole genome shotgun (WGS) entry which is preliminary data.</text>
</comment>
<dbReference type="PANTHER" id="PTHR43116">
    <property type="entry name" value="PEPTIDE CHAIN RELEASE FACTOR 2"/>
    <property type="match status" value="1"/>
</dbReference>
<dbReference type="STRING" id="1798540.A3B74_00285"/>
<evidence type="ECO:0000256" key="1">
    <source>
        <dbReference type="ARBA" id="ARBA00010835"/>
    </source>
</evidence>
<organism evidence="8 9">
    <name type="scientific">Candidatus Kerfeldbacteria bacterium RIFCSPHIGHO2_02_FULL_42_14</name>
    <dbReference type="NCBI Taxonomy" id="1798540"/>
    <lineage>
        <taxon>Bacteria</taxon>
        <taxon>Candidatus Kerfeldiibacteriota</taxon>
    </lineage>
</organism>
<keyword evidence="3 4" id="KW-0648">Protein biosynthesis</keyword>
<dbReference type="Gene3D" id="1.20.58.410">
    <property type="entry name" value="Release factor"/>
    <property type="match status" value="1"/>
</dbReference>
<reference evidence="8 9" key="1">
    <citation type="journal article" date="2016" name="Nat. Commun.">
        <title>Thousands of microbial genomes shed light on interconnected biogeochemical processes in an aquifer system.</title>
        <authorList>
            <person name="Anantharaman K."/>
            <person name="Brown C.T."/>
            <person name="Hug L.A."/>
            <person name="Sharon I."/>
            <person name="Castelle C.J."/>
            <person name="Probst A.J."/>
            <person name="Thomas B.C."/>
            <person name="Singh A."/>
            <person name="Wilkins M.J."/>
            <person name="Karaoz U."/>
            <person name="Brodie E.L."/>
            <person name="Williams K.H."/>
            <person name="Hubbard S.S."/>
            <person name="Banfield J.F."/>
        </authorList>
    </citation>
    <scope>NUCLEOTIDE SEQUENCE [LARGE SCALE GENOMIC DNA]</scope>
</reference>